<keyword evidence="7 9" id="KW-0234">DNA repair</keyword>
<dbReference type="SUPFAM" id="SSF53155">
    <property type="entry name" value="Methylated DNA-protein cysteine methyltransferase domain"/>
    <property type="match status" value="1"/>
</dbReference>
<dbReference type="PROSITE" id="PS00374">
    <property type="entry name" value="MGMT"/>
    <property type="match status" value="1"/>
</dbReference>
<dbReference type="FunFam" id="1.10.10.10:FF:000214">
    <property type="entry name" value="Methylated-DNA--protein-cysteine methyltransferase"/>
    <property type="match status" value="1"/>
</dbReference>
<evidence type="ECO:0000313" key="13">
    <source>
        <dbReference type="Proteomes" id="UP000886814"/>
    </source>
</evidence>
<dbReference type="GO" id="GO:0005737">
    <property type="term" value="C:cytoplasm"/>
    <property type="evidence" value="ECO:0007669"/>
    <property type="project" value="UniProtKB-SubCell"/>
</dbReference>
<comment type="miscellaneous">
    <text evidence="9">This enzyme catalyzes only one turnover and therefore is not strictly catalytic. According to one definition, an enzyme is a biocatalyst that acts repeatedly and over many reaction cycles.</text>
</comment>
<evidence type="ECO:0000313" key="12">
    <source>
        <dbReference type="EMBL" id="HIV39833.1"/>
    </source>
</evidence>
<dbReference type="GO" id="GO:0006307">
    <property type="term" value="P:DNA alkylation repair"/>
    <property type="evidence" value="ECO:0007669"/>
    <property type="project" value="UniProtKB-UniRule"/>
</dbReference>
<comment type="similarity">
    <text evidence="2 9">Belongs to the MGMT family.</text>
</comment>
<protein>
    <recommendedName>
        <fullName evidence="9">Methylated-DNA--protein-cysteine methyltransferase</fullName>
        <ecNumber evidence="9">2.1.1.63</ecNumber>
    </recommendedName>
    <alternativeName>
        <fullName evidence="9">6-O-methylguanine-DNA methyltransferase</fullName>
        <shortName evidence="9">MGMT</shortName>
    </alternativeName>
    <alternativeName>
        <fullName evidence="9">O-6-methylguanine-DNA-alkyltransferase</fullName>
    </alternativeName>
</protein>
<evidence type="ECO:0000256" key="8">
    <source>
        <dbReference type="ARBA" id="ARBA00049348"/>
    </source>
</evidence>
<dbReference type="Pfam" id="PF01035">
    <property type="entry name" value="DNA_binding_1"/>
    <property type="match status" value="1"/>
</dbReference>
<dbReference type="EC" id="2.1.1.63" evidence="9"/>
<dbReference type="Pfam" id="PF02870">
    <property type="entry name" value="Methyltransf_1N"/>
    <property type="match status" value="1"/>
</dbReference>
<evidence type="ECO:0000259" key="10">
    <source>
        <dbReference type="Pfam" id="PF01035"/>
    </source>
</evidence>
<keyword evidence="6 9" id="KW-0227">DNA damage</keyword>
<comment type="caution">
    <text evidence="12">The sequence shown here is derived from an EMBL/GenBank/DDBJ whole genome shotgun (WGS) entry which is preliminary data.</text>
</comment>
<reference evidence="12" key="1">
    <citation type="journal article" date="2021" name="PeerJ">
        <title>Extensive microbial diversity within the chicken gut microbiome revealed by metagenomics and culture.</title>
        <authorList>
            <person name="Gilroy R."/>
            <person name="Ravi A."/>
            <person name="Getino M."/>
            <person name="Pursley I."/>
            <person name="Horton D.L."/>
            <person name="Alikhan N.F."/>
            <person name="Baker D."/>
            <person name="Gharbi K."/>
            <person name="Hall N."/>
            <person name="Watson M."/>
            <person name="Adriaenssens E.M."/>
            <person name="Foster-Nyarko E."/>
            <person name="Jarju S."/>
            <person name="Secka A."/>
            <person name="Antonio M."/>
            <person name="Oren A."/>
            <person name="Chaudhuri R.R."/>
            <person name="La Ragione R."/>
            <person name="Hildebrand F."/>
            <person name="Pallen M.J."/>
        </authorList>
    </citation>
    <scope>NUCLEOTIDE SEQUENCE</scope>
    <source>
        <strain evidence="12">CHK195-9823</strain>
    </source>
</reference>
<dbReference type="PANTHER" id="PTHR10815:SF5">
    <property type="entry name" value="METHYLATED-DNA--PROTEIN-CYSTEINE METHYLTRANSFERASE"/>
    <property type="match status" value="1"/>
</dbReference>
<dbReference type="InterPro" id="IPR036388">
    <property type="entry name" value="WH-like_DNA-bd_sf"/>
</dbReference>
<keyword evidence="5 9" id="KW-0808">Transferase</keyword>
<feature type="domain" description="Methylated-DNA-[protein]-cysteine S-methyltransferase DNA binding" evidence="10">
    <location>
        <begin position="76"/>
        <end position="155"/>
    </location>
</feature>
<dbReference type="GO" id="GO:0032259">
    <property type="term" value="P:methylation"/>
    <property type="evidence" value="ECO:0007669"/>
    <property type="project" value="UniProtKB-KW"/>
</dbReference>
<gene>
    <name evidence="12" type="ORF">H9747_12720</name>
</gene>
<evidence type="ECO:0000256" key="4">
    <source>
        <dbReference type="ARBA" id="ARBA00022603"/>
    </source>
</evidence>
<accession>A0A9D1PGH4</accession>
<evidence type="ECO:0000256" key="6">
    <source>
        <dbReference type="ARBA" id="ARBA00022763"/>
    </source>
</evidence>
<evidence type="ECO:0000256" key="1">
    <source>
        <dbReference type="ARBA" id="ARBA00001286"/>
    </source>
</evidence>
<dbReference type="Gene3D" id="3.30.160.70">
    <property type="entry name" value="Methylated DNA-protein cysteine methyltransferase domain"/>
    <property type="match status" value="1"/>
</dbReference>
<comment type="catalytic activity">
    <reaction evidence="1 9">
        <text>a 4-O-methyl-thymidine in DNA + L-cysteinyl-[protein] = a thymidine in DNA + S-methyl-L-cysteinyl-[protein]</text>
        <dbReference type="Rhea" id="RHEA:53428"/>
        <dbReference type="Rhea" id="RHEA-COMP:10131"/>
        <dbReference type="Rhea" id="RHEA-COMP:10132"/>
        <dbReference type="Rhea" id="RHEA-COMP:13555"/>
        <dbReference type="Rhea" id="RHEA-COMP:13556"/>
        <dbReference type="ChEBI" id="CHEBI:29950"/>
        <dbReference type="ChEBI" id="CHEBI:82612"/>
        <dbReference type="ChEBI" id="CHEBI:137386"/>
        <dbReference type="ChEBI" id="CHEBI:137387"/>
        <dbReference type="EC" id="2.1.1.63"/>
    </reaction>
</comment>
<dbReference type="InterPro" id="IPR036217">
    <property type="entry name" value="MethylDNA_cys_MeTrfase_DNAb"/>
</dbReference>
<comment type="catalytic activity">
    <reaction evidence="8 9">
        <text>a 6-O-methyl-2'-deoxyguanosine in DNA + L-cysteinyl-[protein] = S-methyl-L-cysteinyl-[protein] + a 2'-deoxyguanosine in DNA</text>
        <dbReference type="Rhea" id="RHEA:24000"/>
        <dbReference type="Rhea" id="RHEA-COMP:10131"/>
        <dbReference type="Rhea" id="RHEA-COMP:10132"/>
        <dbReference type="Rhea" id="RHEA-COMP:11367"/>
        <dbReference type="Rhea" id="RHEA-COMP:11368"/>
        <dbReference type="ChEBI" id="CHEBI:29950"/>
        <dbReference type="ChEBI" id="CHEBI:82612"/>
        <dbReference type="ChEBI" id="CHEBI:85445"/>
        <dbReference type="ChEBI" id="CHEBI:85448"/>
        <dbReference type="EC" id="2.1.1.63"/>
    </reaction>
</comment>
<organism evidence="12 13">
    <name type="scientific">Candidatus Blautia stercorigallinarum</name>
    <dbReference type="NCBI Taxonomy" id="2838501"/>
    <lineage>
        <taxon>Bacteria</taxon>
        <taxon>Bacillati</taxon>
        <taxon>Bacillota</taxon>
        <taxon>Clostridia</taxon>
        <taxon>Lachnospirales</taxon>
        <taxon>Lachnospiraceae</taxon>
        <taxon>Blautia</taxon>
    </lineage>
</organism>
<comment type="function">
    <text evidence="9">Involved in the cellular defense against the biological effects of O6-methylguanine (O6-MeG) and O4-methylthymine (O4-MeT) in DNA. Repairs the methylated nucleobase in DNA by stoichiometrically transferring the methyl group to a cysteine residue in the enzyme. This is a suicide reaction: the enzyme is irreversibly inactivated.</text>
</comment>
<evidence type="ECO:0000256" key="3">
    <source>
        <dbReference type="ARBA" id="ARBA00022490"/>
    </source>
</evidence>
<feature type="domain" description="Methylguanine DNA methyltransferase ribonuclease-like" evidence="11">
    <location>
        <begin position="6"/>
        <end position="69"/>
    </location>
</feature>
<dbReference type="PANTHER" id="PTHR10815">
    <property type="entry name" value="METHYLATED-DNA--PROTEIN-CYSTEINE METHYLTRANSFERASE"/>
    <property type="match status" value="1"/>
</dbReference>
<dbReference type="Proteomes" id="UP000886814">
    <property type="component" value="Unassembled WGS sequence"/>
</dbReference>
<dbReference type="InterPro" id="IPR023546">
    <property type="entry name" value="MGMT"/>
</dbReference>
<keyword evidence="3 9" id="KW-0963">Cytoplasm</keyword>
<dbReference type="EMBL" id="DXIQ01000089">
    <property type="protein sequence ID" value="HIV39833.1"/>
    <property type="molecule type" value="Genomic_DNA"/>
</dbReference>
<proteinExistence type="inferred from homology"/>
<dbReference type="GO" id="GO:0003908">
    <property type="term" value="F:methylated-DNA-[protein]-cysteine S-methyltransferase activity"/>
    <property type="evidence" value="ECO:0007669"/>
    <property type="project" value="UniProtKB-UniRule"/>
</dbReference>
<dbReference type="CDD" id="cd06445">
    <property type="entry name" value="ATase"/>
    <property type="match status" value="1"/>
</dbReference>
<dbReference type="NCBIfam" id="TIGR00589">
    <property type="entry name" value="ogt"/>
    <property type="match status" value="1"/>
</dbReference>
<dbReference type="Gene3D" id="1.10.10.10">
    <property type="entry name" value="Winged helix-like DNA-binding domain superfamily/Winged helix DNA-binding domain"/>
    <property type="match status" value="1"/>
</dbReference>
<comment type="subcellular location">
    <subcellularLocation>
        <location evidence="9">Cytoplasm</location>
    </subcellularLocation>
</comment>
<dbReference type="InterPro" id="IPR036631">
    <property type="entry name" value="MGMT_N_sf"/>
</dbReference>
<evidence type="ECO:0000256" key="2">
    <source>
        <dbReference type="ARBA" id="ARBA00008711"/>
    </source>
</evidence>
<dbReference type="InterPro" id="IPR014048">
    <property type="entry name" value="MethylDNA_cys_MeTrfase_DNA-bd"/>
</dbReference>
<sequence length="161" mass="17952">MEEQRIYGEIYESPVGALTILAGEKGLQAIKFGEDEKVKSTGKASEMTRWAVKELEEYFQGKRKEFTVPCGPEGTDFQKRVWEALTRIPYGVTRTYKEIAVEIGNSRASRAVGMANHKNPVPIIIPCHRVVGSDGRLTGYAGGLGVKEFLLNLERENCDEN</sequence>
<dbReference type="HAMAP" id="MF_00772">
    <property type="entry name" value="OGT"/>
    <property type="match status" value="1"/>
</dbReference>
<evidence type="ECO:0000259" key="11">
    <source>
        <dbReference type="Pfam" id="PF02870"/>
    </source>
</evidence>
<evidence type="ECO:0000256" key="7">
    <source>
        <dbReference type="ARBA" id="ARBA00023204"/>
    </source>
</evidence>
<dbReference type="InterPro" id="IPR001497">
    <property type="entry name" value="MethylDNA_cys_MeTrfase_AS"/>
</dbReference>
<dbReference type="AlphaFoldDB" id="A0A9D1PGH4"/>
<dbReference type="SUPFAM" id="SSF46767">
    <property type="entry name" value="Methylated DNA-protein cysteine methyltransferase, C-terminal domain"/>
    <property type="match status" value="1"/>
</dbReference>
<name>A0A9D1PGH4_9FIRM</name>
<evidence type="ECO:0000256" key="5">
    <source>
        <dbReference type="ARBA" id="ARBA00022679"/>
    </source>
</evidence>
<keyword evidence="4 9" id="KW-0489">Methyltransferase</keyword>
<evidence type="ECO:0000256" key="9">
    <source>
        <dbReference type="HAMAP-Rule" id="MF_00772"/>
    </source>
</evidence>
<dbReference type="InterPro" id="IPR008332">
    <property type="entry name" value="MethylG_MeTrfase_N"/>
</dbReference>
<reference evidence="12" key="2">
    <citation type="submission" date="2021-04" db="EMBL/GenBank/DDBJ databases">
        <authorList>
            <person name="Gilroy R."/>
        </authorList>
    </citation>
    <scope>NUCLEOTIDE SEQUENCE</scope>
    <source>
        <strain evidence="12">CHK195-9823</strain>
    </source>
</reference>
<feature type="active site" description="Nucleophile; methyl group acceptor" evidence="9">
    <location>
        <position position="127"/>
    </location>
</feature>